<evidence type="ECO:0000259" key="4">
    <source>
        <dbReference type="Pfam" id="PF22624"/>
    </source>
</evidence>
<keyword evidence="6" id="KW-1185">Reference proteome</keyword>
<proteinExistence type="inferred from homology"/>
<dbReference type="Pfam" id="PF01648">
    <property type="entry name" value="ACPS"/>
    <property type="match status" value="1"/>
</dbReference>
<evidence type="ECO:0000256" key="1">
    <source>
        <dbReference type="ARBA" id="ARBA00010990"/>
    </source>
</evidence>
<keyword evidence="2 5" id="KW-0808">Transferase</keyword>
<reference evidence="5 6" key="1">
    <citation type="submission" date="2021-03" db="EMBL/GenBank/DDBJ databases">
        <title>Novel species identification of genus Shewanella.</title>
        <authorList>
            <person name="Liu G."/>
            <person name="Zhang Q."/>
        </authorList>
    </citation>
    <scope>NUCLEOTIDE SEQUENCE [LARGE SCALE GENOMIC DNA]</scope>
    <source>
        <strain evidence="5 6">FJAT-51800</strain>
    </source>
</reference>
<dbReference type="SUPFAM" id="SSF56214">
    <property type="entry name" value="4'-phosphopantetheinyl transferase"/>
    <property type="match status" value="2"/>
</dbReference>
<dbReference type="EMBL" id="CP071503">
    <property type="protein sequence ID" value="QSX32547.1"/>
    <property type="molecule type" value="Genomic_DNA"/>
</dbReference>
<dbReference type="PANTHER" id="PTHR12215:SF10">
    <property type="entry name" value="L-AMINOADIPATE-SEMIALDEHYDE DEHYDROGENASE-PHOSPHOPANTETHEINYL TRANSFERASE"/>
    <property type="match status" value="1"/>
</dbReference>
<dbReference type="InterPro" id="IPR050559">
    <property type="entry name" value="P-Pant_transferase_sf"/>
</dbReference>
<dbReference type="GO" id="GO:0016740">
    <property type="term" value="F:transferase activity"/>
    <property type="evidence" value="ECO:0007669"/>
    <property type="project" value="UniProtKB-KW"/>
</dbReference>
<dbReference type="Gene3D" id="3.90.470.20">
    <property type="entry name" value="4'-phosphopantetheinyl transferase domain"/>
    <property type="match status" value="2"/>
</dbReference>
<evidence type="ECO:0000259" key="3">
    <source>
        <dbReference type="Pfam" id="PF01648"/>
    </source>
</evidence>
<feature type="domain" description="4'-phosphopantetheinyl transferase N-terminal" evidence="4">
    <location>
        <begin position="16"/>
        <end position="104"/>
    </location>
</feature>
<gene>
    <name evidence="5" type="ORF">JYB87_12325</name>
</gene>
<evidence type="ECO:0000313" key="6">
    <source>
        <dbReference type="Proteomes" id="UP000662770"/>
    </source>
</evidence>
<dbReference type="Pfam" id="PF22624">
    <property type="entry name" value="AASDHPPT_N"/>
    <property type="match status" value="1"/>
</dbReference>
<protein>
    <submittedName>
        <fullName evidence="5">4'-phosphopantetheinyl transferase superfamily protein</fullName>
    </submittedName>
</protein>
<name>A0ABX7QM71_9GAMM</name>
<comment type="similarity">
    <text evidence="1">Belongs to the P-Pant transferase superfamily. Gsp/Sfp/HetI/AcpT family.</text>
</comment>
<dbReference type="InterPro" id="IPR008278">
    <property type="entry name" value="4-PPantetheinyl_Trfase_dom"/>
</dbReference>
<dbReference type="PANTHER" id="PTHR12215">
    <property type="entry name" value="PHOSPHOPANTETHEINE TRANSFERASE"/>
    <property type="match status" value="1"/>
</dbReference>
<feature type="domain" description="4'-phosphopantetheinyl transferase" evidence="3">
    <location>
        <begin position="109"/>
        <end position="211"/>
    </location>
</feature>
<dbReference type="InterPro" id="IPR055066">
    <property type="entry name" value="AASDHPPT_N"/>
</dbReference>
<evidence type="ECO:0000256" key="2">
    <source>
        <dbReference type="ARBA" id="ARBA00022679"/>
    </source>
</evidence>
<dbReference type="RefSeq" id="WP_207353789.1">
    <property type="nucleotide sequence ID" value="NZ_CP071503.1"/>
</dbReference>
<dbReference type="Proteomes" id="UP000662770">
    <property type="component" value="Chromosome"/>
</dbReference>
<sequence>MSYKVYLRKFETLSNQQQAMMRQQLPPAELNRINQFSQPARQAVALQSRYWLRHYLSQWAELPLSDWQFELGQQGKPQLVATQQQQYALHFNMSHSRDYLAIAISSRTSVGVDVEQPKSRRNVAEIAQHYFSTEEQQFLASLQSEQQPAMFYRMWVLKEAVLKGLGVGISGSLGRYDFASLLAQAPALTQQQLLSIGELNDDTGRHWHCSLVDAYPEFMLAVSVQKQHEPPNWQLIDDTQALA</sequence>
<evidence type="ECO:0000313" key="5">
    <source>
        <dbReference type="EMBL" id="QSX32547.1"/>
    </source>
</evidence>
<organism evidence="5 6">
    <name type="scientific">Shewanella avicenniae</name>
    <dbReference type="NCBI Taxonomy" id="2814294"/>
    <lineage>
        <taxon>Bacteria</taxon>
        <taxon>Pseudomonadati</taxon>
        <taxon>Pseudomonadota</taxon>
        <taxon>Gammaproteobacteria</taxon>
        <taxon>Alteromonadales</taxon>
        <taxon>Shewanellaceae</taxon>
        <taxon>Shewanella</taxon>
    </lineage>
</organism>
<dbReference type="InterPro" id="IPR037143">
    <property type="entry name" value="4-PPantetheinyl_Trfase_dom_sf"/>
</dbReference>
<accession>A0ABX7QM71</accession>